<feature type="transmembrane region" description="Helical" evidence="2">
    <location>
        <begin position="144"/>
        <end position="165"/>
    </location>
</feature>
<protein>
    <recommendedName>
        <fullName evidence="5">DUF1275 domain protein</fullName>
    </recommendedName>
</protein>
<feature type="compositionally biased region" description="Polar residues" evidence="1">
    <location>
        <begin position="1"/>
        <end position="23"/>
    </location>
</feature>
<dbReference type="KEGG" id="mrr:Moror_10209"/>
<dbReference type="PANTHER" id="PTHR37488">
    <property type="entry name" value="DUF1275 DOMAIN-CONTAINING PROTEIN"/>
    <property type="match status" value="1"/>
</dbReference>
<name>V2WVW0_MONRO</name>
<evidence type="ECO:0008006" key="5">
    <source>
        <dbReference type="Google" id="ProtNLM"/>
    </source>
</evidence>
<feature type="transmembrane region" description="Helical" evidence="2">
    <location>
        <begin position="185"/>
        <end position="202"/>
    </location>
</feature>
<feature type="region of interest" description="Disordered" evidence="1">
    <location>
        <begin position="1"/>
        <end position="29"/>
    </location>
</feature>
<dbReference type="EMBL" id="AWSO01001322">
    <property type="protein sequence ID" value="ESK84335.1"/>
    <property type="molecule type" value="Genomic_DNA"/>
</dbReference>
<feature type="transmembrane region" description="Helical" evidence="2">
    <location>
        <begin position="115"/>
        <end position="132"/>
    </location>
</feature>
<proteinExistence type="predicted"/>
<gene>
    <name evidence="3" type="ORF">Moror_10209</name>
</gene>
<dbReference type="STRING" id="1381753.V2WVW0"/>
<dbReference type="Proteomes" id="UP000017559">
    <property type="component" value="Unassembled WGS sequence"/>
</dbReference>
<dbReference type="OrthoDB" id="5288586at2759"/>
<sequence>MASATQTQSFNEPETKSNKSGWDSDSERGTIVHIDAPPKKSIRVYLTEDVDAKEAAVPMAAFCFMTGFLDAISFSATFVWCGFQTGNFIQLAIALARLLELPAADSAQAFNKTQQLALCSLLAFMASATTIGRVGDILGTHKRYWLIFGSALSCLFTFAGTIAIWQSHSGAIASNRGNPAWNDCLTFVGIGFMSASVGIQGAQAKRLNTQFTTTIVFTIVWMDVLTDRNLFNLRKRFVARDHRLISAGALFLGTFASRAILFKIGSAGALGVACGLRFLIVVSWLFIPAKAPEKTVDQK</sequence>
<comment type="caution">
    <text evidence="3">The sequence shown here is derived from an EMBL/GenBank/DDBJ whole genome shotgun (WGS) entry which is preliminary data.</text>
</comment>
<dbReference type="HOGENOM" id="CLU_062487_0_0_1"/>
<evidence type="ECO:0000256" key="1">
    <source>
        <dbReference type="SAM" id="MobiDB-lite"/>
    </source>
</evidence>
<evidence type="ECO:0000313" key="4">
    <source>
        <dbReference type="Proteomes" id="UP000017559"/>
    </source>
</evidence>
<evidence type="ECO:0000313" key="3">
    <source>
        <dbReference type="EMBL" id="ESK84335.1"/>
    </source>
</evidence>
<feature type="transmembrane region" description="Helical" evidence="2">
    <location>
        <begin position="244"/>
        <end position="261"/>
    </location>
</feature>
<evidence type="ECO:0000256" key="2">
    <source>
        <dbReference type="SAM" id="Phobius"/>
    </source>
</evidence>
<keyword evidence="2" id="KW-0472">Membrane</keyword>
<organism evidence="3 4">
    <name type="scientific">Moniliophthora roreri (strain MCA 2997)</name>
    <name type="common">Cocoa frosty pod rot fungus</name>
    <name type="synonym">Crinipellis roreri</name>
    <dbReference type="NCBI Taxonomy" id="1381753"/>
    <lineage>
        <taxon>Eukaryota</taxon>
        <taxon>Fungi</taxon>
        <taxon>Dikarya</taxon>
        <taxon>Basidiomycota</taxon>
        <taxon>Agaricomycotina</taxon>
        <taxon>Agaricomycetes</taxon>
        <taxon>Agaricomycetidae</taxon>
        <taxon>Agaricales</taxon>
        <taxon>Marasmiineae</taxon>
        <taxon>Marasmiaceae</taxon>
        <taxon>Moniliophthora</taxon>
    </lineage>
</organism>
<dbReference type="InterPro" id="IPR010699">
    <property type="entry name" value="DUF1275"/>
</dbReference>
<keyword evidence="2" id="KW-1133">Transmembrane helix</keyword>
<dbReference type="AlphaFoldDB" id="V2WVW0"/>
<dbReference type="PANTHER" id="PTHR37488:SF2">
    <property type="entry name" value="DUF1275 DOMAIN-CONTAINING PROTEIN"/>
    <property type="match status" value="1"/>
</dbReference>
<feature type="transmembrane region" description="Helical" evidence="2">
    <location>
        <begin position="267"/>
        <end position="287"/>
    </location>
</feature>
<keyword evidence="4" id="KW-1185">Reference proteome</keyword>
<keyword evidence="2" id="KW-0812">Transmembrane</keyword>
<reference evidence="3 4" key="1">
    <citation type="journal article" date="2014" name="BMC Genomics">
        <title>Genome and secretome analysis of the hemibiotrophic fungal pathogen, Moniliophthora roreri, which causes frosty pod rot disease of cacao: mechanisms of the biotrophic and necrotrophic phases.</title>
        <authorList>
            <person name="Meinhardt L.W."/>
            <person name="Costa G.G.L."/>
            <person name="Thomazella D.P.T."/>
            <person name="Teixeira P.J.P.L."/>
            <person name="Carazzolle M.F."/>
            <person name="Schuster S.C."/>
            <person name="Carlson J.E."/>
            <person name="Guiltinan M.J."/>
            <person name="Mieczkowski P."/>
            <person name="Farmer A."/>
            <person name="Ramaraj T."/>
            <person name="Crozier J."/>
            <person name="Davis R.E."/>
            <person name="Shao J."/>
            <person name="Melnick R.L."/>
            <person name="Pereira G.A.G."/>
            <person name="Bailey B.A."/>
        </authorList>
    </citation>
    <scope>NUCLEOTIDE SEQUENCE [LARGE SCALE GENOMIC DNA]</scope>
    <source>
        <strain evidence="3 4">MCA 2997</strain>
    </source>
</reference>
<accession>V2WVW0</accession>
<dbReference type="Pfam" id="PF06912">
    <property type="entry name" value="DUF1275"/>
    <property type="match status" value="1"/>
</dbReference>